<dbReference type="SMART" id="SM01281">
    <property type="entry name" value="Med12"/>
    <property type="match status" value="1"/>
</dbReference>
<evidence type="ECO:0000313" key="11">
    <source>
        <dbReference type="Proteomes" id="UP000076154"/>
    </source>
</evidence>
<comment type="subcellular location">
    <subcellularLocation>
        <location evidence="1">Nucleus</location>
    </subcellularLocation>
</comment>
<dbReference type="STRING" id="39966.A0A369JX96"/>
<proteinExistence type="inferred from homology"/>
<evidence type="ECO:0000259" key="9">
    <source>
        <dbReference type="SMART" id="SM01281"/>
    </source>
</evidence>
<feature type="region of interest" description="Disordered" evidence="8">
    <location>
        <begin position="1497"/>
        <end position="1593"/>
    </location>
</feature>
<protein>
    <recommendedName>
        <fullName evidence="3">Mediator of RNA polymerase II transcription subunit 12</fullName>
    </recommendedName>
    <alternativeName>
        <fullName evidence="7">Mediator complex subunit 12</fullName>
    </alternativeName>
</protein>
<sequence>MLGRKDDKSPQALPLYKSHPPDWLPKVHASADLGYPGFFPPRAGQDEDVLSEANVKNGFVLGHQVSAETFSAQSIINEDLRSDATISSLEALMNAVFIRRADSIPPVPSSTFRIPSRVTLNDAKRQAWFADLANPGVPLHKLGKSVPHGAKGHDLLDLLQSNNIAIPRAVWFLRVFGANETAGLRNKPSYNPVQYSVDWANVVTSYMKKQLADIALPSAPRPGLNIKQTFKGVLADSDTRERWISRFTYCLKLLRTFYSEGLVDNRTFLIWIVQQMGICNLAQTGFITRLADEYLDGIIGSRPLTRPFIDASLSKLSEIHTSSAQEFLCDTQRLLKTLLKRLCIASPDSFISPRMWKAYSSLLEEILRENVMDQSAYLHIEQHSRNVSQALHDHFTDIQRRNEALLFQRIPIESSTRLGSAVSDVKLLNSISSTTDMNTMVFFPQLTDDKTRFTEKLDMLLTWCVTPLQYGDHRPFAAVTLIRNWRTLAGDRANRRDFSPPDEFLQDRLFDWLDSSESAGEPENIRAVALLFGKLVKHELFSYASYIQRLIARGEQGLSFTSDTESRHRNFLRWIPLFQSTSSLISQRKAALYGVRARETPEDINEREIRREIRSVLPDVFGGESHIPVSSTSMLLSTCKTLVSSTRFEQVRTFRQWLLPILQKHIAGQGTAITSPMLLTTYSISVELMSHAKCFHTILDLTLSLLEHSITIDLLIAVIDTLHRFAVIWASMNAMGQIIFALDTAHQSWKARGIQSRPLLSLLLEFDNGRYLSMASRDRITTDITAFISALQPPTDIPDSVPDVLPEILLLAGDPDVDAPTLLANSLWIKYRKSSDWAWKVWDNTVASLRQIPLMTSDTSGRRACALRYGAFLWHVDQHLAMGLDNEVLQWFVGPGKNEVAALSSDAWEVLIVVMLYMSIHGALKTTTILRGLVYPAWLQAANIATVQPGPGIETLLRSANGLCRRLLLLEDINDDNLPPENIFELQCIRTRRQDVYCMPHFPFLASSIPLLICVENNEHVPEDLRADSTLLRQMICQNRDFRQGAYRNLDAIREAFEYSLQQLEQPAGPLGKHIVAGLRMILCDISDDIELSDWPSSTCLLGPWKIAATMVQLQLILKQMGQGLMQNANDRATNANLDKLILMLFHHSMTTEEAFYVGEMARGVDSVVAGKFISNGLKSIKDMMLQESSSSADVTLTPECFRRSSDLLRVLTYVAEPLREKPGTLPILEHAIQDDLLDILYSKIVSLESSTTETATPPHLMTSKEIVLLLRLLQFELGFRSTWTSKTKEINDKLACSLFKLAQFYGASENLDPIIYPLIIDTLYYIYDEIPTDPKATYDPFRNYPDIPISDLPFNLPSEYRKQLASLLPLLPVTATVLNLVNSHRDAEGKIVVGTSVVNRPWEWIENLGDPAIIDPKDDQRERETEKSRMKYQVKNSGSLSLETFGARITGDGVLRDSGQELDSRTEQNLRCFEDGLSAENIFKRDWRETRVELEDDLGSSGAGPKGEIFHDGGGTSFRSGVSRLEKRPTQRASPTSSVVSRISARGSAWQSPGQRPNSRQSNSTISDTIDVDSVTTGSSARRLPASKRKATSIAISDDEIEIIEGPVPVRPNAAKKVKAKAPAKARAKKK</sequence>
<organism evidence="10 11">
    <name type="scientific">Hypsizygus marmoreus</name>
    <name type="common">White beech mushroom</name>
    <name type="synonym">Agaricus marmoreus</name>
    <dbReference type="NCBI Taxonomy" id="39966"/>
    <lineage>
        <taxon>Eukaryota</taxon>
        <taxon>Fungi</taxon>
        <taxon>Dikarya</taxon>
        <taxon>Basidiomycota</taxon>
        <taxon>Agaricomycotina</taxon>
        <taxon>Agaricomycetes</taxon>
        <taxon>Agaricomycetidae</taxon>
        <taxon>Agaricales</taxon>
        <taxon>Tricholomatineae</taxon>
        <taxon>Lyophyllaceae</taxon>
        <taxon>Hypsizygus</taxon>
    </lineage>
</organism>
<keyword evidence="5" id="KW-0804">Transcription</keyword>
<dbReference type="PANTHER" id="PTHR46567:SF1">
    <property type="entry name" value="MEDIATOR OF RNA POLYMERASE II TRANSCRIPTION SUBUNIT 12"/>
    <property type="match status" value="1"/>
</dbReference>
<keyword evidence="6" id="KW-0539">Nucleus</keyword>
<feature type="domain" description="Mediator complex subunit Med12" evidence="9">
    <location>
        <begin position="111"/>
        <end position="174"/>
    </location>
</feature>
<accession>A0A369JX96</accession>
<name>A0A369JX96_HYPMA</name>
<evidence type="ECO:0000256" key="8">
    <source>
        <dbReference type="SAM" id="MobiDB-lite"/>
    </source>
</evidence>
<keyword evidence="11" id="KW-1185">Reference proteome</keyword>
<evidence type="ECO:0000256" key="5">
    <source>
        <dbReference type="ARBA" id="ARBA00023163"/>
    </source>
</evidence>
<dbReference type="PANTHER" id="PTHR46567">
    <property type="entry name" value="MEDIATOR OF RNA POLYMERASE II TRANSCRIPTION SUBUNIT 12"/>
    <property type="match status" value="1"/>
</dbReference>
<dbReference type="EMBL" id="LUEZ02000041">
    <property type="protein sequence ID" value="RDB24995.1"/>
    <property type="molecule type" value="Genomic_DNA"/>
</dbReference>
<dbReference type="OrthoDB" id="20828at2759"/>
<dbReference type="GO" id="GO:0016592">
    <property type="term" value="C:mediator complex"/>
    <property type="evidence" value="ECO:0007669"/>
    <property type="project" value="InterPro"/>
</dbReference>
<evidence type="ECO:0000256" key="1">
    <source>
        <dbReference type="ARBA" id="ARBA00004123"/>
    </source>
</evidence>
<evidence type="ECO:0000256" key="7">
    <source>
        <dbReference type="ARBA" id="ARBA00032010"/>
    </source>
</evidence>
<feature type="compositionally biased region" description="Polar residues" evidence="8">
    <location>
        <begin position="1532"/>
        <end position="1542"/>
    </location>
</feature>
<evidence type="ECO:0000256" key="2">
    <source>
        <dbReference type="ARBA" id="ARBA00010289"/>
    </source>
</evidence>
<dbReference type="InterPro" id="IPR019035">
    <property type="entry name" value="Mediator_Med12"/>
</dbReference>
<evidence type="ECO:0000256" key="3">
    <source>
        <dbReference type="ARBA" id="ARBA00019622"/>
    </source>
</evidence>
<comment type="caution">
    <text evidence="10">The sequence shown here is derived from an EMBL/GenBank/DDBJ whole genome shotgun (WGS) entry which is preliminary data.</text>
</comment>
<reference evidence="10" key="1">
    <citation type="submission" date="2018-04" db="EMBL/GenBank/DDBJ databases">
        <title>Whole genome sequencing of Hypsizygus marmoreus.</title>
        <authorList>
            <person name="Choi I.-G."/>
            <person name="Min B."/>
            <person name="Kim J.-G."/>
            <person name="Kim S."/>
            <person name="Oh Y.-L."/>
            <person name="Kong W.-S."/>
            <person name="Park H."/>
            <person name="Jeong J."/>
            <person name="Song E.-S."/>
        </authorList>
    </citation>
    <scope>NUCLEOTIDE SEQUENCE [LARGE SCALE GENOMIC DNA]</scope>
    <source>
        <strain evidence="10">51987-8</strain>
    </source>
</reference>
<dbReference type="GO" id="GO:0006357">
    <property type="term" value="P:regulation of transcription by RNA polymerase II"/>
    <property type="evidence" value="ECO:0007669"/>
    <property type="project" value="InterPro"/>
</dbReference>
<evidence type="ECO:0000313" key="10">
    <source>
        <dbReference type="EMBL" id="RDB24995.1"/>
    </source>
</evidence>
<evidence type="ECO:0000256" key="4">
    <source>
        <dbReference type="ARBA" id="ARBA00023015"/>
    </source>
</evidence>
<feature type="compositionally biased region" description="Polar residues" evidence="8">
    <location>
        <begin position="1550"/>
        <end position="1581"/>
    </location>
</feature>
<dbReference type="GO" id="GO:0003712">
    <property type="term" value="F:transcription coregulator activity"/>
    <property type="evidence" value="ECO:0007669"/>
    <property type="project" value="InterPro"/>
</dbReference>
<keyword evidence="4" id="KW-0805">Transcription regulation</keyword>
<dbReference type="Proteomes" id="UP000076154">
    <property type="component" value="Unassembled WGS sequence"/>
</dbReference>
<evidence type="ECO:0000256" key="6">
    <source>
        <dbReference type="ARBA" id="ARBA00023242"/>
    </source>
</evidence>
<comment type="similarity">
    <text evidence="2">Belongs to the Mediator complex subunit 12 family.</text>
</comment>
<dbReference type="Pfam" id="PF09497">
    <property type="entry name" value="Med12"/>
    <property type="match status" value="1"/>
</dbReference>
<dbReference type="InParanoid" id="A0A369JX96"/>
<gene>
    <name evidence="10" type="primary">SRB8</name>
    <name evidence="10" type="ORF">Hypma_008018</name>
</gene>